<dbReference type="Pfam" id="PF00072">
    <property type="entry name" value="Response_reg"/>
    <property type="match status" value="1"/>
</dbReference>
<dbReference type="GO" id="GO:0000160">
    <property type="term" value="P:phosphorelay signal transduction system"/>
    <property type="evidence" value="ECO:0007669"/>
    <property type="project" value="UniProtKB-KW"/>
</dbReference>
<proteinExistence type="predicted"/>
<name>A0A562VPH0_9BACT</name>
<evidence type="ECO:0000313" key="5">
    <source>
        <dbReference type="EMBL" id="TWJ19738.1"/>
    </source>
</evidence>
<dbReference type="PROSITE" id="PS50110">
    <property type="entry name" value="RESPONSE_REGULATORY"/>
    <property type="match status" value="1"/>
</dbReference>
<feature type="modified residue" description="4-aspartylphosphate" evidence="3">
    <location>
        <position position="53"/>
    </location>
</feature>
<keyword evidence="5" id="KW-0418">Kinase</keyword>
<dbReference type="AlphaFoldDB" id="A0A562VPH0"/>
<reference evidence="5 6" key="1">
    <citation type="submission" date="2019-07" db="EMBL/GenBank/DDBJ databases">
        <title>Genomic Encyclopedia of Archaeal and Bacterial Type Strains, Phase II (KMG-II): from individual species to whole genera.</title>
        <authorList>
            <person name="Goeker M."/>
        </authorList>
    </citation>
    <scope>NUCLEOTIDE SEQUENCE [LARGE SCALE GENOMIC DNA]</scope>
    <source>
        <strain evidence="5 6">ATCC BAA-1139</strain>
    </source>
</reference>
<keyword evidence="2" id="KW-0902">Two-component regulatory system</keyword>
<gene>
    <name evidence="5" type="ORF">JN12_01539</name>
</gene>
<feature type="domain" description="Response regulatory" evidence="4">
    <location>
        <begin position="3"/>
        <end position="118"/>
    </location>
</feature>
<dbReference type="GO" id="GO:0008233">
    <property type="term" value="F:peptidase activity"/>
    <property type="evidence" value="ECO:0007669"/>
    <property type="project" value="UniProtKB-KW"/>
</dbReference>
<evidence type="ECO:0000259" key="4">
    <source>
        <dbReference type="PROSITE" id="PS50110"/>
    </source>
</evidence>
<sequence>MGGILVVDDDKEGLRLLRCVLEGEGFKAHYASSGEEAIQKLMAGISIAIMITDLNMPEMDGIELAMLTKEISPHTTIVMMTGDTSPEIPQMAADAGISKVLAKPFSPGQLLTIVRGSKYFVT</sequence>
<dbReference type="PANTHER" id="PTHR44591">
    <property type="entry name" value="STRESS RESPONSE REGULATOR PROTEIN 1"/>
    <property type="match status" value="1"/>
</dbReference>
<keyword evidence="6" id="KW-1185">Reference proteome</keyword>
<evidence type="ECO:0000256" key="2">
    <source>
        <dbReference type="ARBA" id="ARBA00023012"/>
    </source>
</evidence>
<dbReference type="Gene3D" id="3.40.50.2300">
    <property type="match status" value="1"/>
</dbReference>
<dbReference type="InterPro" id="IPR001789">
    <property type="entry name" value="Sig_transdc_resp-reg_receiver"/>
</dbReference>
<evidence type="ECO:0000313" key="6">
    <source>
        <dbReference type="Proteomes" id="UP000319449"/>
    </source>
</evidence>
<evidence type="ECO:0000256" key="1">
    <source>
        <dbReference type="ARBA" id="ARBA00022553"/>
    </source>
</evidence>
<dbReference type="InterPro" id="IPR050595">
    <property type="entry name" value="Bact_response_regulator"/>
</dbReference>
<protein>
    <submittedName>
        <fullName evidence="5">ATP-dependent Lon protease/chemosensory pili system protein ChpA (Sensor histidine kinase/response regulator)/two-component system phosphate regulon response regulator OmpR</fullName>
    </submittedName>
</protein>
<keyword evidence="1 3" id="KW-0597">Phosphoprotein</keyword>
<dbReference type="CDD" id="cd17546">
    <property type="entry name" value="REC_hyHK_CKI1_RcsC-like"/>
    <property type="match status" value="1"/>
</dbReference>
<keyword evidence="5" id="KW-0645">Protease</keyword>
<dbReference type="PANTHER" id="PTHR44591:SF14">
    <property type="entry name" value="PROTEIN PILG"/>
    <property type="match status" value="1"/>
</dbReference>
<dbReference type="EMBL" id="VLLN01000007">
    <property type="protein sequence ID" value="TWJ19738.1"/>
    <property type="molecule type" value="Genomic_DNA"/>
</dbReference>
<keyword evidence="5" id="KW-0378">Hydrolase</keyword>
<dbReference type="SUPFAM" id="SSF52172">
    <property type="entry name" value="CheY-like"/>
    <property type="match status" value="1"/>
</dbReference>
<dbReference type="SMART" id="SM00448">
    <property type="entry name" value="REC"/>
    <property type="match status" value="1"/>
</dbReference>
<organism evidence="5 6">
    <name type="scientific">Geobacter argillaceus</name>
    <dbReference type="NCBI Taxonomy" id="345631"/>
    <lineage>
        <taxon>Bacteria</taxon>
        <taxon>Pseudomonadati</taxon>
        <taxon>Thermodesulfobacteriota</taxon>
        <taxon>Desulfuromonadia</taxon>
        <taxon>Geobacterales</taxon>
        <taxon>Geobacteraceae</taxon>
        <taxon>Geobacter</taxon>
    </lineage>
</organism>
<keyword evidence="5" id="KW-0808">Transferase</keyword>
<comment type="caution">
    <text evidence="5">The sequence shown here is derived from an EMBL/GenBank/DDBJ whole genome shotgun (WGS) entry which is preliminary data.</text>
</comment>
<accession>A0A562VPH0</accession>
<dbReference type="GO" id="GO:0006508">
    <property type="term" value="P:proteolysis"/>
    <property type="evidence" value="ECO:0007669"/>
    <property type="project" value="UniProtKB-KW"/>
</dbReference>
<dbReference type="Proteomes" id="UP000319449">
    <property type="component" value="Unassembled WGS sequence"/>
</dbReference>
<dbReference type="InterPro" id="IPR011006">
    <property type="entry name" value="CheY-like_superfamily"/>
</dbReference>
<evidence type="ECO:0000256" key="3">
    <source>
        <dbReference type="PROSITE-ProRule" id="PRU00169"/>
    </source>
</evidence>
<dbReference type="RefSeq" id="WP_170241870.1">
    <property type="nucleotide sequence ID" value="NZ_VLLN01000007.1"/>
</dbReference>
<dbReference type="GO" id="GO:0016301">
    <property type="term" value="F:kinase activity"/>
    <property type="evidence" value="ECO:0007669"/>
    <property type="project" value="UniProtKB-KW"/>
</dbReference>